<dbReference type="InterPro" id="IPR036514">
    <property type="entry name" value="SGNH_hydro_sf"/>
</dbReference>
<dbReference type="SUPFAM" id="SSF52266">
    <property type="entry name" value="SGNH hydrolase"/>
    <property type="match status" value="1"/>
</dbReference>
<organism evidence="2 3">
    <name type="scientific">Ferrimonas pelagia</name>
    <dbReference type="NCBI Taxonomy" id="1177826"/>
    <lineage>
        <taxon>Bacteria</taxon>
        <taxon>Pseudomonadati</taxon>
        <taxon>Pseudomonadota</taxon>
        <taxon>Gammaproteobacteria</taxon>
        <taxon>Alteromonadales</taxon>
        <taxon>Ferrimonadaceae</taxon>
        <taxon>Ferrimonas</taxon>
    </lineage>
</organism>
<gene>
    <name evidence="2" type="ORF">GCM10023333_38430</name>
</gene>
<dbReference type="Proteomes" id="UP001499988">
    <property type="component" value="Unassembled WGS sequence"/>
</dbReference>
<dbReference type="CDD" id="cd01822">
    <property type="entry name" value="Lysophospholipase_L1_like"/>
    <property type="match status" value="1"/>
</dbReference>
<evidence type="ECO:0000259" key="1">
    <source>
        <dbReference type="Pfam" id="PF13472"/>
    </source>
</evidence>
<dbReference type="InterPro" id="IPR013830">
    <property type="entry name" value="SGNH_hydro"/>
</dbReference>
<sequence>MRQSLLIVVFVLSAGFNLVWAQSVSILILGDSLSASYGMDEKEGWVTLMQQKHPDLTLINASISGETTAGGRNRLAKLLHQHTPDWIFIELGGNDGLRGFPPMHTQQNLESIIDQSLAAGSRVMLSEIALPPNYGRRYTQAFAQIFTTLTEQYELTLVPFFMEPIAVQPELMQADGIHPNQRAQGEIVEFLEPWFRQLAE</sequence>
<proteinExistence type="predicted"/>
<name>A0ABP9FEX3_9GAMM</name>
<comment type="caution">
    <text evidence="2">The sequence shown here is derived from an EMBL/GenBank/DDBJ whole genome shotgun (WGS) entry which is preliminary data.</text>
</comment>
<reference evidence="3" key="1">
    <citation type="journal article" date="2019" name="Int. J. Syst. Evol. Microbiol.">
        <title>The Global Catalogue of Microorganisms (GCM) 10K type strain sequencing project: providing services to taxonomists for standard genome sequencing and annotation.</title>
        <authorList>
            <consortium name="The Broad Institute Genomics Platform"/>
            <consortium name="The Broad Institute Genome Sequencing Center for Infectious Disease"/>
            <person name="Wu L."/>
            <person name="Ma J."/>
        </authorList>
    </citation>
    <scope>NUCLEOTIDE SEQUENCE [LARGE SCALE GENOMIC DNA]</scope>
    <source>
        <strain evidence="3">JCM 18401</strain>
    </source>
</reference>
<dbReference type="InterPro" id="IPR051532">
    <property type="entry name" value="Ester_Hydrolysis_Enzymes"/>
</dbReference>
<dbReference type="Pfam" id="PF13472">
    <property type="entry name" value="Lipase_GDSL_2"/>
    <property type="match status" value="1"/>
</dbReference>
<dbReference type="PANTHER" id="PTHR30383:SF24">
    <property type="entry name" value="THIOESTERASE 1_PROTEASE 1_LYSOPHOSPHOLIPASE L1"/>
    <property type="match status" value="1"/>
</dbReference>
<keyword evidence="3" id="KW-1185">Reference proteome</keyword>
<accession>A0ABP9FEX3</accession>
<evidence type="ECO:0000313" key="2">
    <source>
        <dbReference type="EMBL" id="GAA4900855.1"/>
    </source>
</evidence>
<dbReference type="Gene3D" id="3.40.50.1110">
    <property type="entry name" value="SGNH hydrolase"/>
    <property type="match status" value="1"/>
</dbReference>
<evidence type="ECO:0000313" key="3">
    <source>
        <dbReference type="Proteomes" id="UP001499988"/>
    </source>
</evidence>
<feature type="domain" description="SGNH hydrolase-type esterase" evidence="1">
    <location>
        <begin position="28"/>
        <end position="182"/>
    </location>
</feature>
<dbReference type="EMBL" id="BAABJZ010000104">
    <property type="protein sequence ID" value="GAA4900855.1"/>
    <property type="molecule type" value="Genomic_DNA"/>
</dbReference>
<dbReference type="PANTHER" id="PTHR30383">
    <property type="entry name" value="THIOESTERASE 1/PROTEASE 1/LYSOPHOSPHOLIPASE L1"/>
    <property type="match status" value="1"/>
</dbReference>
<protein>
    <submittedName>
        <fullName evidence="2">Arylesterase</fullName>
    </submittedName>
</protein>